<evidence type="ECO:0000256" key="3">
    <source>
        <dbReference type="ARBA" id="ARBA00012438"/>
    </source>
</evidence>
<comment type="catalytic activity">
    <reaction evidence="1">
        <text>ATP + protein L-histidine = ADP + protein N-phospho-L-histidine.</text>
        <dbReference type="EC" id="2.7.13.3"/>
    </reaction>
</comment>
<evidence type="ECO:0000256" key="2">
    <source>
        <dbReference type="ARBA" id="ARBA00004236"/>
    </source>
</evidence>
<proteinExistence type="predicted"/>
<evidence type="ECO:0000256" key="1">
    <source>
        <dbReference type="ARBA" id="ARBA00000085"/>
    </source>
</evidence>
<dbReference type="InterPro" id="IPR036097">
    <property type="entry name" value="HisK_dim/P_sf"/>
</dbReference>
<comment type="caution">
    <text evidence="6">The sequence shown here is derived from an EMBL/GenBank/DDBJ whole genome shotgun (WGS) entry which is preliminary data.</text>
</comment>
<dbReference type="Pfam" id="PF00512">
    <property type="entry name" value="HisKA"/>
    <property type="match status" value="1"/>
</dbReference>
<dbReference type="AlphaFoldDB" id="A0A444Q3E9"/>
<name>A0A444Q3E9_9MICO</name>
<dbReference type="CDD" id="cd00082">
    <property type="entry name" value="HisKA"/>
    <property type="match status" value="1"/>
</dbReference>
<dbReference type="Gene3D" id="1.10.287.130">
    <property type="match status" value="1"/>
</dbReference>
<keyword evidence="7" id="KW-1185">Reference proteome</keyword>
<feature type="region of interest" description="Disordered" evidence="4">
    <location>
        <begin position="45"/>
        <end position="105"/>
    </location>
</feature>
<dbReference type="EMBL" id="RZNC01000007">
    <property type="protein sequence ID" value="RWZ58308.1"/>
    <property type="molecule type" value="Genomic_DNA"/>
</dbReference>
<sequence length="105" mass="11797">MSDGDGDADGDGRAFEQLAHFAGQVSHDLRNPLMTMSGFIEIVSDSPELERTARRRRPRSSRVGRRPRGRDDHRPAALRPHRRRTSPASRDRPRRPRRHGGGGPA</sequence>
<dbReference type="GO" id="GO:0005886">
    <property type="term" value="C:plasma membrane"/>
    <property type="evidence" value="ECO:0007669"/>
    <property type="project" value="UniProtKB-SubCell"/>
</dbReference>
<dbReference type="OrthoDB" id="9808408at2"/>
<feature type="compositionally biased region" description="Basic residues" evidence="4">
    <location>
        <begin position="92"/>
        <end position="105"/>
    </location>
</feature>
<dbReference type="EC" id="2.7.13.3" evidence="3"/>
<protein>
    <recommendedName>
        <fullName evidence="3">histidine kinase</fullName>
        <ecNumber evidence="3">2.7.13.3</ecNumber>
    </recommendedName>
</protein>
<evidence type="ECO:0000256" key="4">
    <source>
        <dbReference type="SAM" id="MobiDB-lite"/>
    </source>
</evidence>
<dbReference type="SUPFAM" id="SSF47384">
    <property type="entry name" value="Homodimeric domain of signal transducing histidine kinase"/>
    <property type="match status" value="1"/>
</dbReference>
<reference evidence="6 7" key="1">
    <citation type="submission" date="2018-12" db="EMBL/GenBank/DDBJ databases">
        <authorList>
            <person name="Li F."/>
        </authorList>
    </citation>
    <scope>NUCLEOTIDE SEQUENCE [LARGE SCALE GENOMIC DNA]</scope>
    <source>
        <strain evidence="6 7">8H24J-4-2</strain>
    </source>
</reference>
<accession>A0A444Q3E9</accession>
<comment type="subcellular location">
    <subcellularLocation>
        <location evidence="2">Cell membrane</location>
    </subcellularLocation>
</comment>
<feature type="compositionally biased region" description="Basic residues" evidence="4">
    <location>
        <begin position="53"/>
        <end position="68"/>
    </location>
</feature>
<gene>
    <name evidence="6" type="ORF">ELQ92_14895</name>
</gene>
<evidence type="ECO:0000259" key="5">
    <source>
        <dbReference type="Pfam" id="PF00512"/>
    </source>
</evidence>
<dbReference type="Proteomes" id="UP000288603">
    <property type="component" value="Unassembled WGS sequence"/>
</dbReference>
<dbReference type="InterPro" id="IPR003661">
    <property type="entry name" value="HisK_dim/P_dom"/>
</dbReference>
<dbReference type="GO" id="GO:0000155">
    <property type="term" value="F:phosphorelay sensor kinase activity"/>
    <property type="evidence" value="ECO:0007669"/>
    <property type="project" value="InterPro"/>
</dbReference>
<evidence type="ECO:0000313" key="7">
    <source>
        <dbReference type="Proteomes" id="UP000288603"/>
    </source>
</evidence>
<feature type="domain" description="Signal transduction histidine kinase dimerisation/phosphoacceptor" evidence="5">
    <location>
        <begin position="19"/>
        <end position="49"/>
    </location>
</feature>
<evidence type="ECO:0000313" key="6">
    <source>
        <dbReference type="EMBL" id="RWZ58308.1"/>
    </source>
</evidence>
<organism evidence="6 7">
    <name type="scientific">Labedella populi</name>
    <dbReference type="NCBI Taxonomy" id="2498850"/>
    <lineage>
        <taxon>Bacteria</taxon>
        <taxon>Bacillati</taxon>
        <taxon>Actinomycetota</taxon>
        <taxon>Actinomycetes</taxon>
        <taxon>Micrococcales</taxon>
        <taxon>Microbacteriaceae</taxon>
        <taxon>Labedella</taxon>
    </lineage>
</organism>